<comment type="catalytic activity">
    <reaction evidence="6">
        <text>2'-deoxyguanosine + phosphate = 2-deoxy-alpha-D-ribose 1-phosphate + guanine</text>
        <dbReference type="Rhea" id="RHEA:27738"/>
        <dbReference type="ChEBI" id="CHEBI:16235"/>
        <dbReference type="ChEBI" id="CHEBI:17172"/>
        <dbReference type="ChEBI" id="CHEBI:43474"/>
        <dbReference type="ChEBI" id="CHEBI:57259"/>
        <dbReference type="EC" id="2.4.2.1"/>
    </reaction>
</comment>
<reference evidence="12 13" key="1">
    <citation type="journal article" date="2014" name="Nat. Genet.">
        <title>Genome and transcriptome of the porcine whipworm Trichuris suis.</title>
        <authorList>
            <person name="Jex A.R."/>
            <person name="Nejsum P."/>
            <person name="Schwarz E.M."/>
            <person name="Hu L."/>
            <person name="Young N.D."/>
            <person name="Hall R.S."/>
            <person name="Korhonen P.K."/>
            <person name="Liao S."/>
            <person name="Thamsborg S."/>
            <person name="Xia J."/>
            <person name="Xu P."/>
            <person name="Wang S."/>
            <person name="Scheerlinck J.P."/>
            <person name="Hofmann A."/>
            <person name="Sternberg P.W."/>
            <person name="Wang J."/>
            <person name="Gasser R.B."/>
        </authorList>
    </citation>
    <scope>NUCLEOTIDE SEQUENCE [LARGE SCALE GENOMIC DNA]</scope>
    <source>
        <strain evidence="12">DCEP-RM93F</strain>
        <strain evidence="11">DCEP-RM93M</strain>
    </source>
</reference>
<keyword evidence="4 9" id="KW-0808">Transferase</keyword>
<dbReference type="InterPro" id="IPR000845">
    <property type="entry name" value="Nucleoside_phosphorylase_d"/>
</dbReference>
<dbReference type="EC" id="2.4.2.1" evidence="9"/>
<dbReference type="Pfam" id="PF01048">
    <property type="entry name" value="PNP_UDP_1"/>
    <property type="match status" value="1"/>
</dbReference>
<dbReference type="InterPro" id="IPR035994">
    <property type="entry name" value="Nucleoside_phosphorylase_sf"/>
</dbReference>
<evidence type="ECO:0000259" key="10">
    <source>
        <dbReference type="Pfam" id="PF01048"/>
    </source>
</evidence>
<dbReference type="EMBL" id="KL367568">
    <property type="protein sequence ID" value="KFD63686.1"/>
    <property type="molecule type" value="Genomic_DNA"/>
</dbReference>
<comment type="pathway">
    <text evidence="1 9">Purine metabolism; purine nucleoside salvage.</text>
</comment>
<dbReference type="GO" id="GO:0009116">
    <property type="term" value="P:nucleoside metabolic process"/>
    <property type="evidence" value="ECO:0007669"/>
    <property type="project" value="InterPro"/>
</dbReference>
<comment type="catalytic activity">
    <reaction evidence="8">
        <text>guanosine + phosphate = alpha-D-ribose 1-phosphate + guanine</text>
        <dbReference type="Rhea" id="RHEA:13233"/>
        <dbReference type="ChEBI" id="CHEBI:16235"/>
        <dbReference type="ChEBI" id="CHEBI:16750"/>
        <dbReference type="ChEBI" id="CHEBI:43474"/>
        <dbReference type="ChEBI" id="CHEBI:57720"/>
        <dbReference type="EC" id="2.4.2.1"/>
    </reaction>
</comment>
<dbReference type="PIRSF" id="PIRSF000477">
    <property type="entry name" value="PurNPase"/>
    <property type="match status" value="1"/>
</dbReference>
<keyword evidence="13" id="KW-1185">Reference proteome</keyword>
<evidence type="ECO:0000256" key="3">
    <source>
        <dbReference type="ARBA" id="ARBA00022676"/>
    </source>
</evidence>
<dbReference type="NCBIfam" id="TIGR01697">
    <property type="entry name" value="PNPH-PUNA-XAPA"/>
    <property type="match status" value="1"/>
</dbReference>
<dbReference type="PANTHER" id="PTHR11904">
    <property type="entry name" value="METHYLTHIOADENOSINE/PURINE NUCLEOSIDE PHOSPHORYLASE"/>
    <property type="match status" value="1"/>
</dbReference>
<evidence type="ECO:0000313" key="13">
    <source>
        <dbReference type="Proteomes" id="UP000030764"/>
    </source>
</evidence>
<dbReference type="PANTHER" id="PTHR11904:SF9">
    <property type="entry name" value="PURINE NUCLEOSIDE PHOSPHORYLASE-RELATED"/>
    <property type="match status" value="1"/>
</dbReference>
<evidence type="ECO:0000256" key="7">
    <source>
        <dbReference type="ARBA" id="ARBA00023950"/>
    </source>
</evidence>
<dbReference type="UniPathway" id="UPA00606"/>
<evidence type="ECO:0000256" key="6">
    <source>
        <dbReference type="ARBA" id="ARBA00023929"/>
    </source>
</evidence>
<dbReference type="CDD" id="cd09009">
    <property type="entry name" value="PNP-EcPNPII_like"/>
    <property type="match status" value="1"/>
</dbReference>
<dbReference type="GO" id="GO:0005737">
    <property type="term" value="C:cytoplasm"/>
    <property type="evidence" value="ECO:0007669"/>
    <property type="project" value="TreeGrafter"/>
</dbReference>
<comment type="similarity">
    <text evidence="2 9">Belongs to the PNP/MTAP phosphorylase family.</text>
</comment>
<comment type="function">
    <text evidence="9">The purine nucleoside phosphorylases catalyze the phosphorolytic breakdown of the N-glycosidic bond in the beta-(deoxy)ribonucleoside molecules, with the formation of the corresponding free purine bases and pentose-1-phosphate.</text>
</comment>
<name>A0A085N2J0_9BILA</name>
<protein>
    <recommendedName>
        <fullName evidence="9">Purine nucleoside phosphorylase</fullName>
        <ecNumber evidence="9">2.4.2.1</ecNumber>
    </recommendedName>
    <alternativeName>
        <fullName evidence="9">Inosine-guanosine phosphorylase</fullName>
    </alternativeName>
</protein>
<comment type="catalytic activity">
    <reaction evidence="5">
        <text>inosine + phosphate = alpha-D-ribose 1-phosphate + hypoxanthine</text>
        <dbReference type="Rhea" id="RHEA:27646"/>
        <dbReference type="ChEBI" id="CHEBI:17368"/>
        <dbReference type="ChEBI" id="CHEBI:17596"/>
        <dbReference type="ChEBI" id="CHEBI:43474"/>
        <dbReference type="ChEBI" id="CHEBI:57720"/>
        <dbReference type="EC" id="2.4.2.1"/>
    </reaction>
</comment>
<evidence type="ECO:0000313" key="11">
    <source>
        <dbReference type="EMBL" id="KFD52565.1"/>
    </source>
</evidence>
<evidence type="ECO:0000256" key="9">
    <source>
        <dbReference type="PIRNR" id="PIRNR000477"/>
    </source>
</evidence>
<evidence type="ECO:0000256" key="2">
    <source>
        <dbReference type="ARBA" id="ARBA00006751"/>
    </source>
</evidence>
<evidence type="ECO:0000256" key="8">
    <source>
        <dbReference type="ARBA" id="ARBA00023970"/>
    </source>
</evidence>
<dbReference type="SUPFAM" id="SSF53167">
    <property type="entry name" value="Purine and uridine phosphorylases"/>
    <property type="match status" value="1"/>
</dbReference>
<dbReference type="GO" id="GO:0004731">
    <property type="term" value="F:purine-nucleoside phosphorylase activity"/>
    <property type="evidence" value="ECO:0007669"/>
    <property type="project" value="UniProtKB-EC"/>
</dbReference>
<dbReference type="AlphaFoldDB" id="A0A085N2J0"/>
<gene>
    <name evidence="11" type="ORF">M513_06599</name>
    <name evidence="12" type="ORF">M514_06599</name>
</gene>
<keyword evidence="3 9" id="KW-0328">Glycosyltransferase</keyword>
<evidence type="ECO:0000256" key="5">
    <source>
        <dbReference type="ARBA" id="ARBA00023918"/>
    </source>
</evidence>
<proteinExistence type="inferred from homology"/>
<dbReference type="EMBL" id="KL363226">
    <property type="protein sequence ID" value="KFD52565.1"/>
    <property type="molecule type" value="Genomic_DNA"/>
</dbReference>
<dbReference type="Gene3D" id="3.40.50.1580">
    <property type="entry name" value="Nucleoside phosphorylase domain"/>
    <property type="match status" value="1"/>
</dbReference>
<evidence type="ECO:0000256" key="1">
    <source>
        <dbReference type="ARBA" id="ARBA00005058"/>
    </source>
</evidence>
<dbReference type="InterPro" id="IPR011268">
    <property type="entry name" value="Purine_phosphorylase"/>
</dbReference>
<sequence length="301" mass="32337">MMTLMCQDCNDQFQETNKPTNRSIAKDYDSMVAVSKFLRNQMTEAPLVGLVCGSGLGCLGEKIKPTVAVKYSDIPGFPVTSTEGHAGILLYGTLGGKRVVCMQGRFHSYEGYDPAECASPIRIMHLLGARTVILTAAAGALNPDYKIGDMMVITDHFCLPALAGISPLSGPNDERFGPRFPVMQGTYTRDLISIFKEAATEAKFSDRVREGVYAMIGGPAFATDTESKFLRSVGADAVGMSVVWESTVAHHSGMKVLAIAAITDVLGDYSGKSTLHQEVVEVGKKVATDLMPILEGVCKRL</sequence>
<evidence type="ECO:0000313" key="12">
    <source>
        <dbReference type="EMBL" id="KFD63686.1"/>
    </source>
</evidence>
<evidence type="ECO:0000256" key="4">
    <source>
        <dbReference type="ARBA" id="ARBA00022679"/>
    </source>
</evidence>
<dbReference type="NCBIfam" id="NF006054">
    <property type="entry name" value="PRK08202.1"/>
    <property type="match status" value="1"/>
</dbReference>
<feature type="domain" description="Nucleoside phosphorylase" evidence="10">
    <location>
        <begin position="48"/>
        <end position="295"/>
    </location>
</feature>
<dbReference type="Proteomes" id="UP000030764">
    <property type="component" value="Unassembled WGS sequence"/>
</dbReference>
<comment type="catalytic activity">
    <reaction evidence="7">
        <text>2'-deoxyinosine + phosphate = 2-deoxy-alpha-D-ribose 1-phosphate + hypoxanthine</text>
        <dbReference type="Rhea" id="RHEA:27750"/>
        <dbReference type="ChEBI" id="CHEBI:17368"/>
        <dbReference type="ChEBI" id="CHEBI:28997"/>
        <dbReference type="ChEBI" id="CHEBI:43474"/>
        <dbReference type="ChEBI" id="CHEBI:57259"/>
        <dbReference type="EC" id="2.4.2.1"/>
    </reaction>
</comment>
<dbReference type="Proteomes" id="UP000030758">
    <property type="component" value="Unassembled WGS sequence"/>
</dbReference>
<organism evidence="12">
    <name type="scientific">Trichuris suis</name>
    <name type="common">pig whipworm</name>
    <dbReference type="NCBI Taxonomy" id="68888"/>
    <lineage>
        <taxon>Eukaryota</taxon>
        <taxon>Metazoa</taxon>
        <taxon>Ecdysozoa</taxon>
        <taxon>Nematoda</taxon>
        <taxon>Enoplea</taxon>
        <taxon>Dorylaimia</taxon>
        <taxon>Trichinellida</taxon>
        <taxon>Trichuridae</taxon>
        <taxon>Trichuris</taxon>
    </lineage>
</organism>
<accession>A0A085N2J0</accession>